<proteinExistence type="predicted"/>
<dbReference type="AlphaFoldDB" id="A0A2N2EAR8"/>
<evidence type="ECO:0000313" key="1">
    <source>
        <dbReference type="EMBL" id="PKM91815.1"/>
    </source>
</evidence>
<organism evidence="1 2">
    <name type="scientific">Candidatus Falkowbacteria bacterium HGW-Falkowbacteria-1</name>
    <dbReference type="NCBI Taxonomy" id="2013768"/>
    <lineage>
        <taxon>Bacteria</taxon>
        <taxon>Candidatus Falkowiibacteriota</taxon>
    </lineage>
</organism>
<name>A0A2N2EAR8_9BACT</name>
<evidence type="ECO:0000313" key="2">
    <source>
        <dbReference type="Proteomes" id="UP000233517"/>
    </source>
</evidence>
<dbReference type="EMBL" id="PHAI01000001">
    <property type="protein sequence ID" value="PKM91815.1"/>
    <property type="molecule type" value="Genomic_DNA"/>
</dbReference>
<sequence>MEEIKKSIEQNSVLEIVRSYDSRTIDALDGSIAIIDSEDIFRAYIDPKFKELGLDKPGLSTPKITVEVYKLVDDKKIGDIFVSFGVNLDKLVMSQSQIVFFCKRNYLRICGNEYAYFFLIKEKNKYHVVNVDIYSDGIGVEIVHFDQKRILLSDDFYHVVVPQVF</sequence>
<reference evidence="1 2" key="1">
    <citation type="journal article" date="2017" name="ISME J.">
        <title>Potential for microbial H2 and metal transformations associated with novel bacteria and archaea in deep terrestrial subsurface sediments.</title>
        <authorList>
            <person name="Hernsdorf A.W."/>
            <person name="Amano Y."/>
            <person name="Miyakawa K."/>
            <person name="Ise K."/>
            <person name="Suzuki Y."/>
            <person name="Anantharaman K."/>
            <person name="Probst A."/>
            <person name="Burstein D."/>
            <person name="Thomas B.C."/>
            <person name="Banfield J.F."/>
        </authorList>
    </citation>
    <scope>NUCLEOTIDE SEQUENCE [LARGE SCALE GENOMIC DNA]</scope>
    <source>
        <strain evidence="1">HGW-Falkowbacteria-1</strain>
    </source>
</reference>
<protein>
    <submittedName>
        <fullName evidence="1">Uncharacterized protein</fullName>
    </submittedName>
</protein>
<gene>
    <name evidence="1" type="ORF">CVU82_01245</name>
</gene>
<dbReference type="Proteomes" id="UP000233517">
    <property type="component" value="Unassembled WGS sequence"/>
</dbReference>
<accession>A0A2N2EAR8</accession>
<comment type="caution">
    <text evidence="1">The sequence shown here is derived from an EMBL/GenBank/DDBJ whole genome shotgun (WGS) entry which is preliminary data.</text>
</comment>